<evidence type="ECO:0000259" key="2">
    <source>
        <dbReference type="Pfam" id="PF04773"/>
    </source>
</evidence>
<feature type="compositionally biased region" description="Pro residues" evidence="1">
    <location>
        <begin position="313"/>
        <end position="323"/>
    </location>
</feature>
<dbReference type="AlphaFoldDB" id="A0A512NFN9"/>
<organism evidence="3 4">
    <name type="scientific">Reyranella soli</name>
    <dbReference type="NCBI Taxonomy" id="1230389"/>
    <lineage>
        <taxon>Bacteria</taxon>
        <taxon>Pseudomonadati</taxon>
        <taxon>Pseudomonadota</taxon>
        <taxon>Alphaproteobacteria</taxon>
        <taxon>Hyphomicrobiales</taxon>
        <taxon>Reyranellaceae</taxon>
        <taxon>Reyranella</taxon>
    </lineage>
</organism>
<dbReference type="SUPFAM" id="SSF56925">
    <property type="entry name" value="OMPA-like"/>
    <property type="match status" value="1"/>
</dbReference>
<dbReference type="InterPro" id="IPR011250">
    <property type="entry name" value="OMP/PagP_B-barrel"/>
</dbReference>
<feature type="compositionally biased region" description="Low complexity" evidence="1">
    <location>
        <begin position="261"/>
        <end position="275"/>
    </location>
</feature>
<dbReference type="Gene3D" id="2.60.120.1440">
    <property type="match status" value="1"/>
</dbReference>
<feature type="region of interest" description="Disordered" evidence="1">
    <location>
        <begin position="213"/>
        <end position="330"/>
    </location>
</feature>
<protein>
    <recommendedName>
        <fullName evidence="2">FecR protein domain-containing protein</fullName>
    </recommendedName>
</protein>
<dbReference type="Proteomes" id="UP000321058">
    <property type="component" value="Unassembled WGS sequence"/>
</dbReference>
<dbReference type="OrthoDB" id="6038785at2"/>
<dbReference type="EMBL" id="BKAJ01000087">
    <property type="protein sequence ID" value="GEP57757.1"/>
    <property type="molecule type" value="Genomic_DNA"/>
</dbReference>
<dbReference type="PANTHER" id="PTHR38731">
    <property type="entry name" value="LIPL45-RELATED LIPOPROTEIN-RELATED"/>
    <property type="match status" value="1"/>
</dbReference>
<proteinExistence type="predicted"/>
<comment type="caution">
    <text evidence="3">The sequence shown here is derived from an EMBL/GenBank/DDBJ whole genome shotgun (WGS) entry which is preliminary data.</text>
</comment>
<keyword evidence="4" id="KW-1185">Reference proteome</keyword>
<sequence>MARSVLVRASLVRAVLLGTTVLAVFTSPFTIGEASAKVGVTSAADGDPLGKPPNENERVLRIGIDIQANEVVTTGTNDRAHLVFLDGSSLTVGPDARLTIDKFVFDPTTKTGELAVSAGKGVFRLVGGKISKTNPITITTPSATIGIRGGITIFSVTQAKTSADFVFGNNMSVTAAGQTQVATRPGSQIVANAGSPPGAPTMIKQGGLSAALGQLEGKSSPSSSSGGSGGNADQTAQKSGFSNVNSGQSFNPPNFNQGLPLNSNNNVTTSVLSNTASEPRPGLITPTSPPTQPVTTPFTPTPSPGPTTNQNTNPPPPPPPPSGPTKTSQTLTGFASGLVIITRGGGGESSYHHGSGRVRTLSQGSTVSITTNAANDQAQGTIVVPGLRGGTAQLELGGAGRSSFADDKSYAMLTTNDPSRPSTFTTASQSQPLPNNTVLVSGGQIPGCTCEYLTWGVWASSFTDPRNSNRSYETIGHYVAGKLTSAVQMPTTGTATYNGGMAGFVRDHGNTRVGTGNFQLNWNFANRGGNFAGGFDGKNFSGTMNAGAATPQNYNGTVRGSGVSGRVDGAFAQSPSDSAAYTLGNFSLNGRHYNASGVYAGQR</sequence>
<feature type="compositionally biased region" description="Polar residues" evidence="1">
    <location>
        <begin position="231"/>
        <end position="260"/>
    </location>
</feature>
<dbReference type="RefSeq" id="WP_147152351.1">
    <property type="nucleotide sequence ID" value="NZ_BKAJ01000087.1"/>
</dbReference>
<reference evidence="3 4" key="1">
    <citation type="submission" date="2019-07" db="EMBL/GenBank/DDBJ databases">
        <title>Whole genome shotgun sequence of Reyranella soli NBRC 108950.</title>
        <authorList>
            <person name="Hosoyama A."/>
            <person name="Uohara A."/>
            <person name="Ohji S."/>
            <person name="Ichikawa N."/>
        </authorList>
    </citation>
    <scope>NUCLEOTIDE SEQUENCE [LARGE SCALE GENOMIC DNA]</scope>
    <source>
        <strain evidence="3 4">NBRC 108950</strain>
    </source>
</reference>
<dbReference type="Pfam" id="PF04773">
    <property type="entry name" value="FecR"/>
    <property type="match status" value="1"/>
</dbReference>
<accession>A0A512NFN9</accession>
<gene>
    <name evidence="3" type="ORF">RSO01_49230</name>
</gene>
<dbReference type="InterPro" id="IPR006860">
    <property type="entry name" value="FecR"/>
</dbReference>
<evidence type="ECO:0000313" key="4">
    <source>
        <dbReference type="Proteomes" id="UP000321058"/>
    </source>
</evidence>
<name>A0A512NFN9_9HYPH</name>
<evidence type="ECO:0000313" key="3">
    <source>
        <dbReference type="EMBL" id="GEP57757.1"/>
    </source>
</evidence>
<dbReference type="Gene3D" id="2.40.160.90">
    <property type="match status" value="1"/>
</dbReference>
<evidence type="ECO:0000256" key="1">
    <source>
        <dbReference type="SAM" id="MobiDB-lite"/>
    </source>
</evidence>
<feature type="domain" description="FecR protein" evidence="2">
    <location>
        <begin position="71"/>
        <end position="162"/>
    </location>
</feature>